<dbReference type="GO" id="GO:0006633">
    <property type="term" value="P:fatty acid biosynthetic process"/>
    <property type="evidence" value="ECO:0007669"/>
    <property type="project" value="UniProtKB-KW"/>
</dbReference>
<evidence type="ECO:0000256" key="13">
    <source>
        <dbReference type="ARBA" id="ARBA00042123"/>
    </source>
</evidence>
<evidence type="ECO:0000313" key="16">
    <source>
        <dbReference type="EMBL" id="GFY77471.1"/>
    </source>
</evidence>
<comment type="similarity">
    <text evidence="2">Belongs to the zinc-containing alcohol dehydrogenase family. Quinone oxidoreductase subfamily.</text>
</comment>
<accession>A0A8X6YQT0</accession>
<comment type="catalytic activity">
    <reaction evidence="14">
        <text>a 2,3-saturated acyl-[ACP] + NADP(+) = a (2E)-enoyl-[ACP] + NADPH + H(+)</text>
        <dbReference type="Rhea" id="RHEA:22564"/>
        <dbReference type="Rhea" id="RHEA-COMP:9925"/>
        <dbReference type="Rhea" id="RHEA-COMP:9926"/>
        <dbReference type="ChEBI" id="CHEBI:15378"/>
        <dbReference type="ChEBI" id="CHEBI:57783"/>
        <dbReference type="ChEBI" id="CHEBI:58349"/>
        <dbReference type="ChEBI" id="CHEBI:78784"/>
        <dbReference type="ChEBI" id="CHEBI:78785"/>
        <dbReference type="EC" id="1.3.1.104"/>
    </reaction>
</comment>
<dbReference type="InterPro" id="IPR011032">
    <property type="entry name" value="GroES-like_sf"/>
</dbReference>
<dbReference type="AlphaFoldDB" id="A0A8X6YQT0"/>
<dbReference type="PANTHER" id="PTHR43981">
    <property type="entry name" value="ENOYL-[ACYL-CARRIER-PROTEIN] REDUCTASE, MITOCHONDRIAL"/>
    <property type="match status" value="1"/>
</dbReference>
<evidence type="ECO:0000256" key="1">
    <source>
        <dbReference type="ARBA" id="ARBA00004173"/>
    </source>
</evidence>
<keyword evidence="8" id="KW-0443">Lipid metabolism</keyword>
<feature type="domain" description="Enoyl reductase (ER)" evidence="15">
    <location>
        <begin position="38"/>
        <end position="357"/>
    </location>
</feature>
<dbReference type="FunFam" id="3.40.50.720:FF:000112">
    <property type="entry name" value="Enoyl-[acyl-carrier-protein] reductase 1, mitochondrial"/>
    <property type="match status" value="1"/>
</dbReference>
<dbReference type="Gene3D" id="3.40.50.720">
    <property type="entry name" value="NAD(P)-binding Rossmann-like Domain"/>
    <property type="match status" value="1"/>
</dbReference>
<dbReference type="CDD" id="cd08290">
    <property type="entry name" value="ETR"/>
    <property type="match status" value="1"/>
</dbReference>
<evidence type="ECO:0000259" key="15">
    <source>
        <dbReference type="SMART" id="SM00829"/>
    </source>
</evidence>
<reference evidence="16" key="1">
    <citation type="submission" date="2020-08" db="EMBL/GenBank/DDBJ databases">
        <title>Multicomponent nature underlies the extraordinary mechanical properties of spider dragline silk.</title>
        <authorList>
            <person name="Kono N."/>
            <person name="Nakamura H."/>
            <person name="Mori M."/>
            <person name="Yoshida Y."/>
            <person name="Ohtoshi R."/>
            <person name="Malay A.D."/>
            <person name="Moran D.A.P."/>
            <person name="Tomita M."/>
            <person name="Numata K."/>
            <person name="Arakawa K."/>
        </authorList>
    </citation>
    <scope>NUCLEOTIDE SEQUENCE</scope>
</reference>
<dbReference type="Pfam" id="PF00107">
    <property type="entry name" value="ADH_zinc_N"/>
    <property type="match status" value="1"/>
</dbReference>
<organism evidence="16 17">
    <name type="scientific">Trichonephila inaurata madagascariensis</name>
    <dbReference type="NCBI Taxonomy" id="2747483"/>
    <lineage>
        <taxon>Eukaryota</taxon>
        <taxon>Metazoa</taxon>
        <taxon>Ecdysozoa</taxon>
        <taxon>Arthropoda</taxon>
        <taxon>Chelicerata</taxon>
        <taxon>Arachnida</taxon>
        <taxon>Araneae</taxon>
        <taxon>Araneomorphae</taxon>
        <taxon>Entelegynae</taxon>
        <taxon>Araneoidea</taxon>
        <taxon>Nephilidae</taxon>
        <taxon>Trichonephila</taxon>
        <taxon>Trichonephila inaurata</taxon>
    </lineage>
</organism>
<dbReference type="SMART" id="SM00829">
    <property type="entry name" value="PKS_ER"/>
    <property type="match status" value="1"/>
</dbReference>
<evidence type="ECO:0000256" key="4">
    <source>
        <dbReference type="ARBA" id="ARBA00022832"/>
    </source>
</evidence>
<keyword evidence="3" id="KW-0444">Lipid biosynthesis</keyword>
<evidence type="ECO:0000256" key="9">
    <source>
        <dbReference type="ARBA" id="ARBA00023128"/>
    </source>
</evidence>
<evidence type="ECO:0000256" key="8">
    <source>
        <dbReference type="ARBA" id="ARBA00023098"/>
    </source>
</evidence>
<keyword evidence="7" id="KW-0560">Oxidoreductase</keyword>
<keyword evidence="4" id="KW-0276">Fatty acid metabolism</keyword>
<evidence type="ECO:0000256" key="5">
    <source>
        <dbReference type="ARBA" id="ARBA00022857"/>
    </source>
</evidence>
<dbReference type="GO" id="GO:0005739">
    <property type="term" value="C:mitochondrion"/>
    <property type="evidence" value="ECO:0007669"/>
    <property type="project" value="UniProtKB-SubCell"/>
</dbReference>
<evidence type="ECO:0000256" key="12">
    <source>
        <dbReference type="ARBA" id="ARBA00041058"/>
    </source>
</evidence>
<keyword evidence="9" id="KW-0496">Mitochondrion</keyword>
<evidence type="ECO:0000256" key="11">
    <source>
        <dbReference type="ARBA" id="ARBA00038963"/>
    </source>
</evidence>
<dbReference type="SUPFAM" id="SSF50129">
    <property type="entry name" value="GroES-like"/>
    <property type="match status" value="1"/>
</dbReference>
<dbReference type="FunFam" id="3.90.180.10:FF:000010">
    <property type="entry name" value="Enoyl-[acyl-carrier-protein] reductase, mitochondrial"/>
    <property type="match status" value="1"/>
</dbReference>
<evidence type="ECO:0000256" key="2">
    <source>
        <dbReference type="ARBA" id="ARBA00010371"/>
    </source>
</evidence>
<protein>
    <recommendedName>
        <fullName evidence="12">Enoyl-[acyl-carrier-protein] reductase, mitochondrial</fullName>
        <ecNumber evidence="11">1.3.1.104</ecNumber>
    </recommendedName>
    <alternativeName>
        <fullName evidence="13">2-enoyl thioester reductase</fullName>
    </alternativeName>
</protein>
<evidence type="ECO:0000256" key="7">
    <source>
        <dbReference type="ARBA" id="ARBA00023002"/>
    </source>
</evidence>
<dbReference type="Gene3D" id="3.90.180.10">
    <property type="entry name" value="Medium-chain alcohol dehydrogenases, catalytic domain"/>
    <property type="match status" value="1"/>
</dbReference>
<dbReference type="OrthoDB" id="7482721at2759"/>
<evidence type="ECO:0000313" key="17">
    <source>
        <dbReference type="Proteomes" id="UP000886998"/>
    </source>
</evidence>
<dbReference type="EC" id="1.3.1.104" evidence="11"/>
<keyword evidence="6" id="KW-0809">Transit peptide</keyword>
<evidence type="ECO:0000256" key="3">
    <source>
        <dbReference type="ARBA" id="ARBA00022516"/>
    </source>
</evidence>
<dbReference type="EMBL" id="BMAV01022472">
    <property type="protein sequence ID" value="GFY77471.1"/>
    <property type="molecule type" value="Genomic_DNA"/>
</dbReference>
<evidence type="ECO:0000256" key="6">
    <source>
        <dbReference type="ARBA" id="ARBA00022946"/>
    </source>
</evidence>
<sequence>MAFKWGLPILHRHLFKSFSNVNPVMSLSSYALQYKECGDPNVVLEKVEYETSENVQSNQVLIKMLAAPINPADINMIQGKYGKKAKLPAIGGNEGVAEVIKTGSSVKDLKVGSWVIPTAEDGTWKTHAVYTEDKLLKIDETLPLVSAATIYVNPCTAYRMLKDFENLKEGSTVIQNGANSAVGQAVIQIAKHLKINTINVIRDRPNVESLKSYLTNLGATHVVVENELRSPLMADIFKSIPKPALAFNCVGGKSAAELMRHMTDKGTVVTYGAMSKQPLMINTGHLIFNDLSIRGFWMTKWKEVHTKEEVEKMLKEITSIIKTGLLKPPTNRMVKLENFKDAVAKSMESYVTEKQILVME</sequence>
<dbReference type="SUPFAM" id="SSF51735">
    <property type="entry name" value="NAD(P)-binding Rossmann-fold domains"/>
    <property type="match status" value="1"/>
</dbReference>
<dbReference type="InterPro" id="IPR013149">
    <property type="entry name" value="ADH-like_C"/>
</dbReference>
<dbReference type="InterPro" id="IPR036291">
    <property type="entry name" value="NAD(P)-bd_dom_sf"/>
</dbReference>
<dbReference type="InterPro" id="IPR020843">
    <property type="entry name" value="ER"/>
</dbReference>
<dbReference type="GO" id="GO:0141148">
    <property type="term" value="F:enoyl-[acyl-carrier-protein] reductase (NADPH) activity"/>
    <property type="evidence" value="ECO:0007669"/>
    <property type="project" value="UniProtKB-EC"/>
</dbReference>
<keyword evidence="10" id="KW-0275">Fatty acid biosynthesis</keyword>
<comment type="caution">
    <text evidence="16">The sequence shown here is derived from an EMBL/GenBank/DDBJ whole genome shotgun (WGS) entry which is preliminary data.</text>
</comment>
<comment type="subcellular location">
    <subcellularLocation>
        <location evidence="1">Mitochondrion</location>
    </subcellularLocation>
</comment>
<evidence type="ECO:0000256" key="10">
    <source>
        <dbReference type="ARBA" id="ARBA00023160"/>
    </source>
</evidence>
<gene>
    <name evidence="16" type="primary">MECR</name>
    <name evidence="16" type="ORF">TNIN_459451</name>
</gene>
<dbReference type="InterPro" id="IPR013154">
    <property type="entry name" value="ADH-like_N"/>
</dbReference>
<dbReference type="Pfam" id="PF08240">
    <property type="entry name" value="ADH_N"/>
    <property type="match status" value="1"/>
</dbReference>
<dbReference type="PANTHER" id="PTHR43981:SF2">
    <property type="entry name" value="ENOYL-[ACYL-CARRIER-PROTEIN] REDUCTASE, MITOCHONDRIAL"/>
    <property type="match status" value="1"/>
</dbReference>
<evidence type="ECO:0000256" key="14">
    <source>
        <dbReference type="ARBA" id="ARBA00048843"/>
    </source>
</evidence>
<name>A0A8X6YQT0_9ARAC</name>
<keyword evidence="5" id="KW-0521">NADP</keyword>
<keyword evidence="17" id="KW-1185">Reference proteome</keyword>
<dbReference type="Proteomes" id="UP000886998">
    <property type="component" value="Unassembled WGS sequence"/>
</dbReference>
<dbReference type="InterPro" id="IPR051034">
    <property type="entry name" value="Mito_Enoyl-ACP_Reductase"/>
</dbReference>
<proteinExistence type="inferred from homology"/>